<proteinExistence type="predicted"/>
<dbReference type="NCBIfam" id="TIGR03468">
    <property type="entry name" value="HpnG"/>
    <property type="match status" value="1"/>
</dbReference>
<feature type="domain" description="Nucleoside phosphorylase" evidence="1">
    <location>
        <begin position="14"/>
        <end position="190"/>
    </location>
</feature>
<dbReference type="GO" id="GO:0008930">
    <property type="term" value="F:methylthioadenosine nucleosidase activity"/>
    <property type="evidence" value="ECO:0007669"/>
    <property type="project" value="TreeGrafter"/>
</dbReference>
<comment type="caution">
    <text evidence="2">The sequence shown here is derived from an EMBL/GenBank/DDBJ whole genome shotgun (WGS) entry which is preliminary data.</text>
</comment>
<evidence type="ECO:0000259" key="1">
    <source>
        <dbReference type="Pfam" id="PF01048"/>
    </source>
</evidence>
<protein>
    <submittedName>
        <fullName evidence="2">Phosphorylase</fullName>
    </submittedName>
</protein>
<gene>
    <name evidence="2" type="ORF">M8523_19000</name>
</gene>
<dbReference type="InterPro" id="IPR035994">
    <property type="entry name" value="Nucleoside_phosphorylase_sf"/>
</dbReference>
<dbReference type="CDD" id="cd17768">
    <property type="entry name" value="adenosylhopane_nucleosidase_HpnG-like"/>
    <property type="match status" value="1"/>
</dbReference>
<dbReference type="GO" id="GO:0008782">
    <property type="term" value="F:adenosylhomocysteine nucleosidase activity"/>
    <property type="evidence" value="ECO:0007669"/>
    <property type="project" value="TreeGrafter"/>
</dbReference>
<dbReference type="Pfam" id="PF01048">
    <property type="entry name" value="PNP_UDP_1"/>
    <property type="match status" value="1"/>
</dbReference>
<dbReference type="SUPFAM" id="SSF53167">
    <property type="entry name" value="Purine and uridine phosphorylases"/>
    <property type="match status" value="1"/>
</dbReference>
<name>A0AA41YZG3_9HYPH</name>
<dbReference type="PANTHER" id="PTHR46832:SF1">
    <property type="entry name" value="5'-METHYLTHIOADENOSINE_S-ADENOSYLHOMOCYSTEINE NUCLEOSIDASE"/>
    <property type="match status" value="1"/>
</dbReference>
<accession>A0AA41YZG3</accession>
<evidence type="ECO:0000313" key="2">
    <source>
        <dbReference type="EMBL" id="MCW6510110.1"/>
    </source>
</evidence>
<dbReference type="AlphaFoldDB" id="A0AA41YZG3"/>
<reference evidence="2" key="1">
    <citation type="submission" date="2022-05" db="EMBL/GenBank/DDBJ databases">
        <authorList>
            <person name="Pankratov T."/>
        </authorList>
    </citation>
    <scope>NUCLEOTIDE SEQUENCE</scope>
    <source>
        <strain evidence="2">BP6-180914</strain>
    </source>
</reference>
<dbReference type="InterPro" id="IPR000845">
    <property type="entry name" value="Nucleoside_phosphorylase_d"/>
</dbReference>
<dbReference type="RefSeq" id="WP_282586483.1">
    <property type="nucleotide sequence ID" value="NZ_JAMOIM010000013.1"/>
</dbReference>
<keyword evidence="3" id="KW-1185">Reference proteome</keyword>
<sequence length="228" mass="22974">MTEAPPSVIVLAVTGLVAEARIVRANGVGTVAGGGNATRLASLLKAQLSQGARGVISIGIAGGLAPSLKAGAIVIADRILEGSTGWPTDPVWCRALAGSLPDAFLGALCGVDQPIAGTDAKAALHARAGALAVDMESHVAARLAASFALPFAALRVVADPASRSLPQAALVGMRPDGTTDVAAVLRALLRRPGDLAGLIHTARDAQAAFQSLKRVCAKLNAPLGFPYR</sequence>
<organism evidence="2 3">
    <name type="scientific">Lichenifustis flavocetrariae</name>
    <dbReference type="NCBI Taxonomy" id="2949735"/>
    <lineage>
        <taxon>Bacteria</taxon>
        <taxon>Pseudomonadati</taxon>
        <taxon>Pseudomonadota</taxon>
        <taxon>Alphaproteobacteria</taxon>
        <taxon>Hyphomicrobiales</taxon>
        <taxon>Lichenihabitantaceae</taxon>
        <taxon>Lichenifustis</taxon>
    </lineage>
</organism>
<dbReference type="GO" id="GO:0019284">
    <property type="term" value="P:L-methionine salvage from S-adenosylmethionine"/>
    <property type="evidence" value="ECO:0007669"/>
    <property type="project" value="TreeGrafter"/>
</dbReference>
<evidence type="ECO:0000313" key="3">
    <source>
        <dbReference type="Proteomes" id="UP001165667"/>
    </source>
</evidence>
<dbReference type="Proteomes" id="UP001165667">
    <property type="component" value="Unassembled WGS sequence"/>
</dbReference>
<dbReference type="PANTHER" id="PTHR46832">
    <property type="entry name" value="5'-METHYLTHIOADENOSINE/S-ADENOSYLHOMOCYSTEINE NUCLEOSIDASE"/>
    <property type="match status" value="1"/>
</dbReference>
<dbReference type="EMBL" id="JAMOIM010000013">
    <property type="protein sequence ID" value="MCW6510110.1"/>
    <property type="molecule type" value="Genomic_DNA"/>
</dbReference>
<dbReference type="InterPro" id="IPR017831">
    <property type="entry name" value="Hopanoid-assoc_phosphoryl_HpnG"/>
</dbReference>
<dbReference type="Gene3D" id="3.40.50.1580">
    <property type="entry name" value="Nucleoside phosphorylase domain"/>
    <property type="match status" value="1"/>
</dbReference>
<dbReference type="GO" id="GO:0005829">
    <property type="term" value="C:cytosol"/>
    <property type="evidence" value="ECO:0007669"/>
    <property type="project" value="TreeGrafter"/>
</dbReference>
<dbReference type="GO" id="GO:0009116">
    <property type="term" value="P:nucleoside metabolic process"/>
    <property type="evidence" value="ECO:0007669"/>
    <property type="project" value="InterPro"/>
</dbReference>
<dbReference type="NCBIfam" id="NF005476">
    <property type="entry name" value="PRK07077.1"/>
    <property type="match status" value="1"/>
</dbReference>